<keyword evidence="2" id="KW-0732">Signal</keyword>
<dbReference type="Pfam" id="PF02129">
    <property type="entry name" value="Peptidase_S15"/>
    <property type="match status" value="2"/>
</dbReference>
<accession>A0A346XVM4</accession>
<dbReference type="PANTHER" id="PTHR43056:SF10">
    <property type="entry name" value="COCE_NOND FAMILY, PUTATIVE (AFU_ORTHOLOGUE AFUA_7G00600)-RELATED"/>
    <property type="match status" value="1"/>
</dbReference>
<dbReference type="AlphaFoldDB" id="A0A346XVM4"/>
<gene>
    <name evidence="4" type="ORF">DVS28_a1578</name>
</gene>
<dbReference type="KEGG" id="euz:DVS28_a1578"/>
<dbReference type="SMART" id="SM00939">
    <property type="entry name" value="PepX_C"/>
    <property type="match status" value="2"/>
</dbReference>
<name>A0A346XVM4_9ACTN</name>
<dbReference type="Gene3D" id="2.60.120.260">
    <property type="entry name" value="Galactose-binding domain-like"/>
    <property type="match status" value="2"/>
</dbReference>
<dbReference type="EMBL" id="CP031165">
    <property type="protein sequence ID" value="AXV06271.1"/>
    <property type="molecule type" value="Genomic_DNA"/>
</dbReference>
<dbReference type="InterPro" id="IPR005674">
    <property type="entry name" value="CocE/Ser_esterase"/>
</dbReference>
<dbReference type="InterPro" id="IPR013736">
    <property type="entry name" value="Xaa-Pro_dipept_C"/>
</dbReference>
<reference evidence="4 5" key="1">
    <citation type="submission" date="2018-09" db="EMBL/GenBank/DDBJ databases">
        <title>Complete genome sequence of Euzebya sp. DY32-46 isolated from seawater of Pacific Ocean.</title>
        <authorList>
            <person name="Xu L."/>
            <person name="Wu Y.-H."/>
            <person name="Xu X.-W."/>
        </authorList>
    </citation>
    <scope>NUCLEOTIDE SEQUENCE [LARGE SCALE GENOMIC DNA]</scope>
    <source>
        <strain evidence="4 5">DY32-46</strain>
    </source>
</reference>
<feature type="chain" id="PRO_5016634056" description="Xaa-Pro dipeptidyl-peptidase C-terminal domain-containing protein" evidence="2">
    <location>
        <begin position="29"/>
        <end position="1141"/>
    </location>
</feature>
<dbReference type="SUPFAM" id="SSF53474">
    <property type="entry name" value="alpha/beta-Hydrolases"/>
    <property type="match status" value="2"/>
</dbReference>
<feature type="domain" description="Xaa-Pro dipeptidyl-peptidase C-terminal" evidence="3">
    <location>
        <begin position="330"/>
        <end position="509"/>
    </location>
</feature>
<dbReference type="GO" id="GO:0008239">
    <property type="term" value="F:dipeptidyl-peptidase activity"/>
    <property type="evidence" value="ECO:0007669"/>
    <property type="project" value="InterPro"/>
</dbReference>
<feature type="signal peptide" evidence="2">
    <location>
        <begin position="1"/>
        <end position="28"/>
    </location>
</feature>
<dbReference type="OrthoDB" id="5240615at2"/>
<keyword evidence="5" id="KW-1185">Reference proteome</keyword>
<evidence type="ECO:0000313" key="4">
    <source>
        <dbReference type="EMBL" id="AXV06271.1"/>
    </source>
</evidence>
<dbReference type="Pfam" id="PF08530">
    <property type="entry name" value="PepX_C"/>
    <property type="match status" value="2"/>
</dbReference>
<evidence type="ECO:0000256" key="1">
    <source>
        <dbReference type="ARBA" id="ARBA00022801"/>
    </source>
</evidence>
<sequence>MSNTHDMRRSTVLLSCLVLLLSVLPAAAQPSGDGALVFAPAGLSVDQYDVVTTPEVVEVEAHDGVVLHTRVYRPDTGGVATPVILVHSPYYNGLLLGDDTRSLDLVEFFTPKGYTVVLSDLRGTGNSGGCGEQDGPNQAKDFATLVEHFADQPWSSGKVGSYGKSYDAETQHAGAVLDPRGLETMVSVAGIAGLYDVAYFDGVPLALNGVLSATAYELYDLDVPGDVGAMPRRFERHTCQPENFANGADPRGDMTDYWAEREFRAGVDDITASMLMVTGLQDFTVSPINLDGWFDEIPTFRRAIIGQWPHKYPYDAADPIARDDWYDTVHAWFDHELMGLDTGITEWPEVQVQDEDNAWRAVDSFRGMGSEVELPLGEGTVTFGEDGEWSVDLPTPSRHLSGQAYLDAVIALDRPDGHFAVRLDEVRSSGQTRQLVRGYLSAVHRESLLNPIPVTPGHPTPYRIRTYPFDVTLDEGSTLRLTVSGSDSATLPAGTGYTATVDLSRSVLRVPVADDRCGLAVATREAAGPTAGCPDGVPVSTAWTDVPRSFGHDTTARVIGTSVETIGGVDAVREWGYLTMRDGVELAFEVVRPDDDQPHPTLFTYDGYAAGADPDAGYAERYLPDGYALLGVNLRGTSCSGGTFDFFQPAEAHDGYEVVEWAAAQPWSTGRVGMIGKSYPGITQLFVAETQPPHLAAISPGHYYADVYRDIANPGGITNYAFAALWSFISQPGPGVLAAPGESLAGDATCLANQRHHATNAPDNPLLQAETHPHEVMLHAERSPLTHADRIDVPVYQALSWQDEQLMSRNTHFLATLDELGVPYRAVLSNGDHGTYREGPQMAELDRFLEAHLVAPEVLADGTLLEDYLAEPSVSVFWEQGETTAPRWVTELDGWGDQAVAHVEPLSADGGLGGTTVAGSTSWLHNAAGTQGIADGTTLGSDYQTVTTWDRYSPPPGTFAAFTSLPYTEDVALLGSASADLWLTATAPNVDLQVTLTEVRADGTEVFVNQGWLRASQRQLDRARSTALLPVHTHREADVAPLSMTEPSLVRVEVLPFGHVVREGSRLRMWVEAPTAVPQLEGFQLDPTPARVTIHSGADFPSALVLPVAVSAPVPQVYAGQAGQPACGVSQRNHCRTDPLA</sequence>
<protein>
    <recommendedName>
        <fullName evidence="3">Xaa-Pro dipeptidyl-peptidase C-terminal domain-containing protein</fullName>
    </recommendedName>
</protein>
<dbReference type="Gene3D" id="1.10.3020.10">
    <property type="entry name" value="alpha-amino acid ester hydrolase ( Helical cap domain)"/>
    <property type="match status" value="1"/>
</dbReference>
<dbReference type="Gene3D" id="3.40.50.1820">
    <property type="entry name" value="alpha/beta hydrolase"/>
    <property type="match status" value="3"/>
</dbReference>
<evidence type="ECO:0000259" key="3">
    <source>
        <dbReference type="SMART" id="SM00939"/>
    </source>
</evidence>
<keyword evidence="1" id="KW-0378">Hydrolase</keyword>
<dbReference type="PANTHER" id="PTHR43056">
    <property type="entry name" value="PEPTIDASE S9 PROLYL OLIGOPEPTIDASE"/>
    <property type="match status" value="1"/>
</dbReference>
<dbReference type="InterPro" id="IPR000383">
    <property type="entry name" value="Xaa-Pro-like_dom"/>
</dbReference>
<dbReference type="NCBIfam" id="TIGR00976">
    <property type="entry name" value="CocE_NonD"/>
    <property type="match status" value="2"/>
</dbReference>
<proteinExistence type="predicted"/>
<dbReference type="Proteomes" id="UP000264006">
    <property type="component" value="Chromosome"/>
</dbReference>
<evidence type="ECO:0000313" key="5">
    <source>
        <dbReference type="Proteomes" id="UP000264006"/>
    </source>
</evidence>
<feature type="domain" description="Xaa-Pro dipeptidyl-peptidase C-terminal" evidence="3">
    <location>
        <begin position="846"/>
        <end position="1105"/>
    </location>
</feature>
<evidence type="ECO:0000256" key="2">
    <source>
        <dbReference type="SAM" id="SignalP"/>
    </source>
</evidence>
<dbReference type="InterPro" id="IPR008979">
    <property type="entry name" value="Galactose-bd-like_sf"/>
</dbReference>
<dbReference type="InterPro" id="IPR050585">
    <property type="entry name" value="Xaa-Pro_dipeptidyl-ppase/CocE"/>
</dbReference>
<dbReference type="InterPro" id="IPR029058">
    <property type="entry name" value="AB_hydrolase_fold"/>
</dbReference>
<organism evidence="4 5">
    <name type="scientific">Euzebya pacifica</name>
    <dbReference type="NCBI Taxonomy" id="1608957"/>
    <lineage>
        <taxon>Bacteria</taxon>
        <taxon>Bacillati</taxon>
        <taxon>Actinomycetota</taxon>
        <taxon>Nitriliruptoria</taxon>
        <taxon>Euzebyales</taxon>
    </lineage>
</organism>
<dbReference type="SUPFAM" id="SSF49785">
    <property type="entry name" value="Galactose-binding domain-like"/>
    <property type="match status" value="2"/>
</dbReference>